<dbReference type="EMBL" id="JAPQKT010000009">
    <property type="protein sequence ID" value="KAJ5220595.1"/>
    <property type="molecule type" value="Genomic_DNA"/>
</dbReference>
<reference evidence="2" key="2">
    <citation type="journal article" date="2023" name="IMA Fungus">
        <title>Comparative genomic study of the Penicillium genus elucidates a diverse pangenome and 15 lateral gene transfer events.</title>
        <authorList>
            <person name="Petersen C."/>
            <person name="Sorensen T."/>
            <person name="Nielsen M.R."/>
            <person name="Sondergaard T.E."/>
            <person name="Sorensen J.L."/>
            <person name="Fitzpatrick D.A."/>
            <person name="Frisvad J.C."/>
            <person name="Nielsen K.L."/>
        </authorList>
    </citation>
    <scope>NUCLEOTIDE SEQUENCE</scope>
    <source>
        <strain evidence="2">IBT 23319</strain>
    </source>
</reference>
<keyword evidence="1" id="KW-0732">Signal</keyword>
<comment type="caution">
    <text evidence="2">The sequence shown here is derived from an EMBL/GenBank/DDBJ whole genome shotgun (WGS) entry which is preliminary data.</text>
</comment>
<dbReference type="GeneID" id="81387554"/>
<dbReference type="PANTHER" id="PTHR35340:SF9">
    <property type="entry name" value="ASST-DOMAIN-CONTAINING PROTEIN"/>
    <property type="match status" value="1"/>
</dbReference>
<protein>
    <recommendedName>
        <fullName evidence="4">ASST-domain-containing protein</fullName>
    </recommendedName>
</protein>
<keyword evidence="3" id="KW-1185">Reference proteome</keyword>
<reference evidence="2" key="1">
    <citation type="submission" date="2022-11" db="EMBL/GenBank/DDBJ databases">
        <authorList>
            <person name="Petersen C."/>
        </authorList>
    </citation>
    <scope>NUCLEOTIDE SEQUENCE</scope>
    <source>
        <strain evidence="2">IBT 23319</strain>
    </source>
</reference>
<organism evidence="2 3">
    <name type="scientific">Penicillium citrinum</name>
    <dbReference type="NCBI Taxonomy" id="5077"/>
    <lineage>
        <taxon>Eukaryota</taxon>
        <taxon>Fungi</taxon>
        <taxon>Dikarya</taxon>
        <taxon>Ascomycota</taxon>
        <taxon>Pezizomycotina</taxon>
        <taxon>Eurotiomycetes</taxon>
        <taxon>Eurotiomycetidae</taxon>
        <taxon>Eurotiales</taxon>
        <taxon>Aspergillaceae</taxon>
        <taxon>Penicillium</taxon>
    </lineage>
</organism>
<feature type="chain" id="PRO_5040966307" description="ASST-domain-containing protein" evidence="1">
    <location>
        <begin position="30"/>
        <end position="501"/>
    </location>
</feature>
<dbReference type="InterPro" id="IPR039535">
    <property type="entry name" value="ASST-like"/>
</dbReference>
<feature type="signal peptide" evidence="1">
    <location>
        <begin position="1"/>
        <end position="29"/>
    </location>
</feature>
<gene>
    <name evidence="2" type="ORF">N7469_009482</name>
</gene>
<dbReference type="InterPro" id="IPR053143">
    <property type="entry name" value="Arylsulfate_ST"/>
</dbReference>
<accession>A0A9W9TGH2</accession>
<evidence type="ECO:0000313" key="3">
    <source>
        <dbReference type="Proteomes" id="UP001147733"/>
    </source>
</evidence>
<evidence type="ECO:0000256" key="1">
    <source>
        <dbReference type="SAM" id="SignalP"/>
    </source>
</evidence>
<dbReference type="PANTHER" id="PTHR35340">
    <property type="entry name" value="PQQ ENZYME REPEAT PROTEIN-RELATED"/>
    <property type="match status" value="1"/>
</dbReference>
<proteinExistence type="predicted"/>
<sequence>MECEISTFFPRGAFIFLALVFALHSAAQAATWISFQSQPDIHMPLLDVSIKNEQDMSPGFIFWAPYRTEIPGPYIYDINGELVWSGADGSNTDLFHGLHVASYANTDHLCYFKGTQIGGYARGSNLFLNGSYNLTTTVQSGNNLEMSDMHELNVLDGERVLISIYQPRQYDLVPYGVPAGGGWVMDGVFQEINIASGDVLFQWSSLDHVPLSETYVPIRQNPIVGDGTSNTTAWDYFHINSVDKSDQGDYLISARHTSAIYKISGRDGSLIWKLGGKQSSFTLVNYNFSSQHDARFREGNDTHTILSLFDNGSDDYRNTSSTSAGMIVSLDHRTNTSNILKRFEAPGEGMRSASQGNMQILPNGNAFIGWGSNPYVSEHAPDGTVLYFAGLKDKNAMNYRAFKGNWKSTPSRPPSLFAQASSSNGPIVMWASWNGATDFGSWKFYGKKSESDSLQLLGSIPRQGFQTTFTSPQFYSHAFAEAVSVDGSSLGNSTVVNVVMA</sequence>
<evidence type="ECO:0000313" key="2">
    <source>
        <dbReference type="EMBL" id="KAJ5220595.1"/>
    </source>
</evidence>
<dbReference type="Pfam" id="PF14269">
    <property type="entry name" value="Arylsulfotran_2"/>
    <property type="match status" value="1"/>
</dbReference>
<dbReference type="AlphaFoldDB" id="A0A9W9TGH2"/>
<name>A0A9W9TGH2_PENCI</name>
<dbReference type="Proteomes" id="UP001147733">
    <property type="component" value="Unassembled WGS sequence"/>
</dbReference>
<dbReference type="RefSeq" id="XP_056495518.1">
    <property type="nucleotide sequence ID" value="XM_056648387.1"/>
</dbReference>
<dbReference type="OrthoDB" id="5427350at2759"/>
<evidence type="ECO:0008006" key="4">
    <source>
        <dbReference type="Google" id="ProtNLM"/>
    </source>
</evidence>